<keyword evidence="4" id="KW-1185">Reference proteome</keyword>
<proteinExistence type="predicted"/>
<dbReference type="InterPro" id="IPR038434">
    <property type="entry name" value="YARHG_sf"/>
</dbReference>
<name>A0A2T0BI82_9CLOT</name>
<keyword evidence="1" id="KW-0472">Membrane</keyword>
<dbReference type="Pfam" id="PF13240">
    <property type="entry name" value="Zn_Ribbon_1"/>
    <property type="match status" value="1"/>
</dbReference>
<dbReference type="Pfam" id="PF13308">
    <property type="entry name" value="YARHG"/>
    <property type="match status" value="1"/>
</dbReference>
<feature type="transmembrane region" description="Helical" evidence="1">
    <location>
        <begin position="85"/>
        <end position="109"/>
    </location>
</feature>
<protein>
    <recommendedName>
        <fullName evidence="2">YARHG domain-containing protein</fullName>
    </recommendedName>
</protein>
<gene>
    <name evidence="3" type="ORF">CLVI_08340</name>
</gene>
<dbReference type="Gene3D" id="1.20.58.1690">
    <property type="match status" value="1"/>
</dbReference>
<dbReference type="PANTHER" id="PTHR40038:SF1">
    <property type="entry name" value="MEMBRANE-ASSOCIATED PROTEIN TCAA"/>
    <property type="match status" value="1"/>
</dbReference>
<reference evidence="3 4" key="1">
    <citation type="submission" date="2018-03" db="EMBL/GenBank/DDBJ databases">
        <title>Genome sequence of Clostridium vincentii DSM 10228.</title>
        <authorList>
            <person name="Poehlein A."/>
            <person name="Daniel R."/>
        </authorList>
    </citation>
    <scope>NUCLEOTIDE SEQUENCE [LARGE SCALE GENOMIC DNA]</scope>
    <source>
        <strain evidence="3 4">DSM 10228</strain>
    </source>
</reference>
<dbReference type="RefSeq" id="WP_106058864.1">
    <property type="nucleotide sequence ID" value="NZ_PVXQ01000006.1"/>
</dbReference>
<evidence type="ECO:0000313" key="3">
    <source>
        <dbReference type="EMBL" id="PRR83584.1"/>
    </source>
</evidence>
<evidence type="ECO:0000313" key="4">
    <source>
        <dbReference type="Proteomes" id="UP000239471"/>
    </source>
</evidence>
<evidence type="ECO:0000259" key="2">
    <source>
        <dbReference type="SMART" id="SM01324"/>
    </source>
</evidence>
<accession>A0A2T0BI82</accession>
<evidence type="ECO:0000256" key="1">
    <source>
        <dbReference type="SAM" id="Phobius"/>
    </source>
</evidence>
<dbReference type="InterPro" id="IPR025582">
    <property type="entry name" value="YARHG_dom"/>
</dbReference>
<keyword evidence="1" id="KW-1133">Transmembrane helix</keyword>
<dbReference type="PANTHER" id="PTHR40038">
    <property type="entry name" value="MEMBRANE-ASSOCIATED PROTEIN TCAA"/>
    <property type="match status" value="1"/>
</dbReference>
<dbReference type="InterPro" id="IPR026870">
    <property type="entry name" value="Zinc_ribbon_dom"/>
</dbReference>
<dbReference type="SMART" id="SM01324">
    <property type="entry name" value="YARHG"/>
    <property type="match status" value="1"/>
</dbReference>
<dbReference type="OrthoDB" id="517663at2"/>
<feature type="domain" description="YARHG" evidence="2">
    <location>
        <begin position="420"/>
        <end position="504"/>
    </location>
</feature>
<organism evidence="3 4">
    <name type="scientific">Clostridium vincentii</name>
    <dbReference type="NCBI Taxonomy" id="52704"/>
    <lineage>
        <taxon>Bacteria</taxon>
        <taxon>Bacillati</taxon>
        <taxon>Bacillota</taxon>
        <taxon>Clostridia</taxon>
        <taxon>Eubacteriales</taxon>
        <taxon>Clostridiaceae</taxon>
        <taxon>Clostridium</taxon>
    </lineage>
</organism>
<sequence>MKFCKNCGKPISPDIKFCKNCGNEINKIDINKPQNIESSDSENIRNLDSNSFFKAEEEISKPKVMDYTKNNEAVVRKSKKNNKNFLSGVFPKVIIGVFLILAILVGVFFNRIKGEYYMSKSNSALNGMDKIDYATKAAKAFDSTKSKNLLKKTIVDIAENDVDLAEKKLEEISAILSQGDYKNIASDIKEKKIDDLCNESNYSDALKEFNEIDKLGGDFKANNNYDDIMLNTISKLAGTSLRSNKNFLMESDSIYYENLDDDSFDEIVQLESKSSYYANSSQIKMNLYKYKDGKYNLVDSKSINSAYSGKLEGIYAYDTDKKGIFVNYENMKEGFAISVFGVGDSKLGLKGTIFGNNYTKVEDADNDGIYEIISNSTSLVTSSSEDVSKCYKVYEDGRTPTEVNIDKSNTTTTTTPNNASDYILKESSNTYITDEDIKSLSKDELALCRNEIYARHGYVFNEEKFKSYFANKSWYAPNPSYDGTDSTLNEYEIANYKLIQAWEEK</sequence>
<dbReference type="EMBL" id="PVXQ01000006">
    <property type="protein sequence ID" value="PRR83584.1"/>
    <property type="molecule type" value="Genomic_DNA"/>
</dbReference>
<dbReference type="Proteomes" id="UP000239471">
    <property type="component" value="Unassembled WGS sequence"/>
</dbReference>
<comment type="caution">
    <text evidence="3">The sequence shown here is derived from an EMBL/GenBank/DDBJ whole genome shotgun (WGS) entry which is preliminary data.</text>
</comment>
<dbReference type="AlphaFoldDB" id="A0A2T0BI82"/>
<keyword evidence="1" id="KW-0812">Transmembrane</keyword>